<protein>
    <submittedName>
        <fullName evidence="1">Uncharacterized protein</fullName>
    </submittedName>
</protein>
<dbReference type="EnsemblProtists" id="HpaT809005">
    <property type="protein sequence ID" value="HpaP809005"/>
    <property type="gene ID" value="HpaG809005"/>
</dbReference>
<keyword evidence="2" id="KW-1185">Reference proteome</keyword>
<organism evidence="1 2">
    <name type="scientific">Hyaloperonospora arabidopsidis (strain Emoy2)</name>
    <name type="common">Downy mildew agent</name>
    <name type="synonym">Peronospora arabidopsidis</name>
    <dbReference type="NCBI Taxonomy" id="559515"/>
    <lineage>
        <taxon>Eukaryota</taxon>
        <taxon>Sar</taxon>
        <taxon>Stramenopiles</taxon>
        <taxon>Oomycota</taxon>
        <taxon>Peronosporomycetes</taxon>
        <taxon>Peronosporales</taxon>
        <taxon>Peronosporaceae</taxon>
        <taxon>Hyaloperonospora</taxon>
    </lineage>
</organism>
<dbReference type="EMBL" id="JH598638">
    <property type="status" value="NOT_ANNOTATED_CDS"/>
    <property type="molecule type" value="Genomic_DNA"/>
</dbReference>
<accession>M4BRG5</accession>
<sequence>MGNCADGMLKTGVPCGGPSVGARSADANVEGALRAGHFIDVLRWLTPPQALHFLLYSASAVVPRIQTQTDFFSSRATAGIAREDAE</sequence>
<dbReference type="AlphaFoldDB" id="M4BRG5"/>
<dbReference type="InParanoid" id="M4BRG5"/>
<proteinExistence type="predicted"/>
<evidence type="ECO:0000313" key="1">
    <source>
        <dbReference type="EnsemblProtists" id="HpaP809005"/>
    </source>
</evidence>
<reference evidence="2" key="1">
    <citation type="journal article" date="2010" name="Science">
        <title>Signatures of adaptation to obligate biotrophy in the Hyaloperonospora arabidopsidis genome.</title>
        <authorList>
            <person name="Baxter L."/>
            <person name="Tripathy S."/>
            <person name="Ishaque N."/>
            <person name="Boot N."/>
            <person name="Cabral A."/>
            <person name="Kemen E."/>
            <person name="Thines M."/>
            <person name="Ah-Fong A."/>
            <person name="Anderson R."/>
            <person name="Badejoko W."/>
            <person name="Bittner-Eddy P."/>
            <person name="Boore J.L."/>
            <person name="Chibucos M.C."/>
            <person name="Coates M."/>
            <person name="Dehal P."/>
            <person name="Delehaunty K."/>
            <person name="Dong S."/>
            <person name="Downton P."/>
            <person name="Dumas B."/>
            <person name="Fabro G."/>
            <person name="Fronick C."/>
            <person name="Fuerstenberg S.I."/>
            <person name="Fulton L."/>
            <person name="Gaulin E."/>
            <person name="Govers F."/>
            <person name="Hughes L."/>
            <person name="Humphray S."/>
            <person name="Jiang R.H."/>
            <person name="Judelson H."/>
            <person name="Kamoun S."/>
            <person name="Kyung K."/>
            <person name="Meijer H."/>
            <person name="Minx P."/>
            <person name="Morris P."/>
            <person name="Nelson J."/>
            <person name="Phuntumart V."/>
            <person name="Qutob D."/>
            <person name="Rehmany A."/>
            <person name="Rougon-Cardoso A."/>
            <person name="Ryden P."/>
            <person name="Torto-Alalibo T."/>
            <person name="Studholme D."/>
            <person name="Wang Y."/>
            <person name="Win J."/>
            <person name="Wood J."/>
            <person name="Clifton S.W."/>
            <person name="Rogers J."/>
            <person name="Van den Ackerveken G."/>
            <person name="Jones J.D."/>
            <person name="McDowell J.M."/>
            <person name="Beynon J."/>
            <person name="Tyler B.M."/>
        </authorList>
    </citation>
    <scope>NUCLEOTIDE SEQUENCE [LARGE SCALE GENOMIC DNA]</scope>
    <source>
        <strain evidence="2">Emoy2</strain>
    </source>
</reference>
<name>M4BRG5_HYAAE</name>
<dbReference type="Proteomes" id="UP000011713">
    <property type="component" value="Unassembled WGS sequence"/>
</dbReference>
<dbReference type="HOGENOM" id="CLU_2502754_0_0_1"/>
<dbReference type="VEuPathDB" id="FungiDB:HpaG809005"/>
<reference evidence="1" key="2">
    <citation type="submission" date="2015-06" db="UniProtKB">
        <authorList>
            <consortium name="EnsemblProtists"/>
        </authorList>
    </citation>
    <scope>IDENTIFICATION</scope>
    <source>
        <strain evidence="1">Emoy2</strain>
    </source>
</reference>
<evidence type="ECO:0000313" key="2">
    <source>
        <dbReference type="Proteomes" id="UP000011713"/>
    </source>
</evidence>